<keyword evidence="7" id="KW-1185">Reference proteome</keyword>
<comment type="subcellular location">
    <subcellularLocation>
        <location evidence="1">Cytoplasm</location>
    </subcellularLocation>
</comment>
<evidence type="ECO:0000313" key="6">
    <source>
        <dbReference type="EMBL" id="KZZ87917.1"/>
    </source>
</evidence>
<evidence type="ECO:0000313" key="7">
    <source>
        <dbReference type="Proteomes" id="UP000078544"/>
    </source>
</evidence>
<protein>
    <recommendedName>
        <fullName evidence="5">Centrosomin N-terminal motif 1 domain-containing protein</fullName>
    </recommendedName>
</protein>
<evidence type="ECO:0000256" key="2">
    <source>
        <dbReference type="ARBA" id="ARBA00022490"/>
    </source>
</evidence>
<dbReference type="InterPro" id="IPR012943">
    <property type="entry name" value="Cnn_1N"/>
</dbReference>
<evidence type="ECO:0000256" key="3">
    <source>
        <dbReference type="SAM" id="Coils"/>
    </source>
</evidence>
<dbReference type="STRING" id="1081109.A0A167VRU3"/>
<evidence type="ECO:0000256" key="1">
    <source>
        <dbReference type="ARBA" id="ARBA00004496"/>
    </source>
</evidence>
<dbReference type="Pfam" id="PF07989">
    <property type="entry name" value="Cnn_1N"/>
    <property type="match status" value="1"/>
</dbReference>
<name>A0A167VRU3_9HYPO</name>
<dbReference type="GO" id="GO:0005815">
    <property type="term" value="C:microtubule organizing center"/>
    <property type="evidence" value="ECO:0007669"/>
    <property type="project" value="InterPro"/>
</dbReference>
<feature type="region of interest" description="Disordered" evidence="4">
    <location>
        <begin position="380"/>
        <end position="437"/>
    </location>
</feature>
<keyword evidence="2" id="KW-0963">Cytoplasm</keyword>
<feature type="region of interest" description="Disordered" evidence="4">
    <location>
        <begin position="739"/>
        <end position="806"/>
    </location>
</feature>
<feature type="compositionally biased region" description="Polar residues" evidence="4">
    <location>
        <begin position="41"/>
        <end position="50"/>
    </location>
</feature>
<dbReference type="GO" id="GO:0005737">
    <property type="term" value="C:cytoplasm"/>
    <property type="evidence" value="ECO:0007669"/>
    <property type="project" value="UniProtKB-SubCell"/>
</dbReference>
<dbReference type="Proteomes" id="UP000078544">
    <property type="component" value="Unassembled WGS sequence"/>
</dbReference>
<feature type="region of interest" description="Disordered" evidence="4">
    <location>
        <begin position="513"/>
        <end position="544"/>
    </location>
</feature>
<comment type="caution">
    <text evidence="6">The sequence shown here is derived from an EMBL/GenBank/DDBJ whole genome shotgun (WGS) entry which is preliminary data.</text>
</comment>
<dbReference type="AlphaFoldDB" id="A0A167VRU3"/>
<evidence type="ECO:0000256" key="4">
    <source>
        <dbReference type="SAM" id="MobiDB-lite"/>
    </source>
</evidence>
<sequence>MSRPTPPLSGRESAESPRQHAVSSFLQEKLQRERRAESEKLSQMQTSASKSDPDLCPTGELGRAQGSPSKSLAPEGNRSQSIEAKQGNKKGLGVKEMEQACSFCYPRERVSVISTLHKQNFDLKLELYHRRERQTEMEKRLDILERENQQAEAVNDKLLVELEKRDKAVEEAVAMIVTLEAKVDQLIRERSMVQQVDSKPFFDPRNHDAGFQTPCPQGFGPDIARMEDEAKTVNRMPSFVSDHSGLTENLRDVYLGARAGTMHFPGLGGSSPDADNIQALGSPTLSVLSESSFASVYGRKNQTADEDDNRTLVLGAAESLSRNGVEASLPRRAKARSVSSSRTDCSRASSAGRYPSITDVITASPLQRLELLDTAHGDHLMRSTPVPEKCSTSSSMARQDDRSSLRRVLSDGAGGVRLQDHGLPPTPDTISSSTLPRLESSKDVMYRKFDRSQDGSHGVSLHSTEPDAVLQSSCGSPLGAEHGREFDSWAALDSRSTTGSIFKQDAACLARPRSADESTISIGRSRRWSSGAEGDEDNRSDAHSLQSSLDIWMREGAQPSIGRARESPDLFSFPSSSHKRDWTVDALLDAGSMPSNSGSRSSGFDYMRDLFSLRQGLFSDTAPPPPPNRRSSLHARTGSSEATSNSVSGQTDELDGSSASTKRRSYQSRHDSVGVDGRDSMRTPVQRDQFEAPTHSSSDQKSKQYPPISGQQNGTARTGLNRLFRRSVGNTSAVQVLVHPTNKLNGPETAKNQPARASRICAEEDDRSGATPPPISLNPRQARRSSMGLDGEPGGPAAQELDTSKAPAPAAAVVAAAVTADQEPIAAENSPAAPSGMGIRRKWLPGLSRAMNSKNKSG</sequence>
<feature type="domain" description="Centrosomin N-terminal motif 1" evidence="5">
    <location>
        <begin position="107"/>
        <end position="172"/>
    </location>
</feature>
<feature type="region of interest" description="Disordered" evidence="4">
    <location>
        <begin position="616"/>
        <end position="715"/>
    </location>
</feature>
<accession>A0A167VRU3</accession>
<organism evidence="6 7">
    <name type="scientific">Moelleriella libera RCEF 2490</name>
    <dbReference type="NCBI Taxonomy" id="1081109"/>
    <lineage>
        <taxon>Eukaryota</taxon>
        <taxon>Fungi</taxon>
        <taxon>Dikarya</taxon>
        <taxon>Ascomycota</taxon>
        <taxon>Pezizomycotina</taxon>
        <taxon>Sordariomycetes</taxon>
        <taxon>Hypocreomycetidae</taxon>
        <taxon>Hypocreales</taxon>
        <taxon>Clavicipitaceae</taxon>
        <taxon>Moelleriella</taxon>
    </lineage>
</organism>
<feature type="region of interest" description="Disordered" evidence="4">
    <location>
        <begin position="323"/>
        <end position="350"/>
    </location>
</feature>
<dbReference type="EMBL" id="AZGY01000033">
    <property type="protein sequence ID" value="KZZ87917.1"/>
    <property type="molecule type" value="Genomic_DNA"/>
</dbReference>
<feature type="compositionally biased region" description="Low complexity" evidence="4">
    <location>
        <begin position="336"/>
        <end position="350"/>
    </location>
</feature>
<dbReference type="OrthoDB" id="10251744at2759"/>
<evidence type="ECO:0000259" key="5">
    <source>
        <dbReference type="Pfam" id="PF07989"/>
    </source>
</evidence>
<feature type="region of interest" description="Disordered" evidence="4">
    <location>
        <begin position="451"/>
        <end position="470"/>
    </location>
</feature>
<gene>
    <name evidence="6" type="ORF">AAL_08248</name>
</gene>
<feature type="coiled-coil region" evidence="3">
    <location>
        <begin position="134"/>
        <end position="189"/>
    </location>
</feature>
<feature type="compositionally biased region" description="Basic and acidic residues" evidence="4">
    <location>
        <begin position="668"/>
        <end position="681"/>
    </location>
</feature>
<feature type="compositionally biased region" description="Low complexity" evidence="4">
    <location>
        <begin position="518"/>
        <end position="531"/>
    </location>
</feature>
<proteinExistence type="predicted"/>
<feature type="compositionally biased region" description="Polar residues" evidence="4">
    <location>
        <begin position="637"/>
        <end position="651"/>
    </location>
</feature>
<feature type="region of interest" description="Disordered" evidence="4">
    <location>
        <begin position="1"/>
        <end position="91"/>
    </location>
</feature>
<reference evidence="6 7" key="1">
    <citation type="journal article" date="2016" name="Genome Biol. Evol.">
        <title>Divergent and convergent evolution of fungal pathogenicity.</title>
        <authorList>
            <person name="Shang Y."/>
            <person name="Xiao G."/>
            <person name="Zheng P."/>
            <person name="Cen K."/>
            <person name="Zhan S."/>
            <person name="Wang C."/>
        </authorList>
    </citation>
    <scope>NUCLEOTIDE SEQUENCE [LARGE SCALE GENOMIC DNA]</scope>
    <source>
        <strain evidence="6 7">RCEF 2490</strain>
    </source>
</reference>
<feature type="compositionally biased region" description="Basic and acidic residues" evidence="4">
    <location>
        <begin position="29"/>
        <end position="40"/>
    </location>
</feature>
<keyword evidence="3" id="KW-0175">Coiled coil</keyword>